<dbReference type="Proteomes" id="UP000518887">
    <property type="component" value="Unassembled WGS sequence"/>
</dbReference>
<dbReference type="Gene3D" id="3.40.50.2300">
    <property type="match status" value="1"/>
</dbReference>
<dbReference type="EMBL" id="JACHFQ010000001">
    <property type="protein sequence ID" value="MBB5225169.1"/>
    <property type="molecule type" value="Genomic_DNA"/>
</dbReference>
<keyword evidence="1" id="KW-0238">DNA-binding</keyword>
<dbReference type="InterPro" id="IPR001789">
    <property type="entry name" value="Sig_transdc_resp-reg_receiver"/>
</dbReference>
<dbReference type="Pfam" id="PF00196">
    <property type="entry name" value="GerE"/>
    <property type="match status" value="1"/>
</dbReference>
<dbReference type="PROSITE" id="PS50043">
    <property type="entry name" value="HTH_LUXR_2"/>
    <property type="match status" value="1"/>
</dbReference>
<evidence type="ECO:0000313" key="5">
    <source>
        <dbReference type="EMBL" id="MBB5225169.1"/>
    </source>
</evidence>
<dbReference type="SUPFAM" id="SSF46894">
    <property type="entry name" value="C-terminal effector domain of the bipartite response regulators"/>
    <property type="match status" value="1"/>
</dbReference>
<organism evidence="5 6">
    <name type="scientific">Treponema ruminis</name>
    <dbReference type="NCBI Taxonomy" id="744515"/>
    <lineage>
        <taxon>Bacteria</taxon>
        <taxon>Pseudomonadati</taxon>
        <taxon>Spirochaetota</taxon>
        <taxon>Spirochaetia</taxon>
        <taxon>Spirochaetales</taxon>
        <taxon>Treponemataceae</taxon>
        <taxon>Treponema</taxon>
    </lineage>
</organism>
<dbReference type="Gene3D" id="1.10.10.10">
    <property type="entry name" value="Winged helix-like DNA-binding domain superfamily/Winged helix DNA-binding domain"/>
    <property type="match status" value="1"/>
</dbReference>
<dbReference type="PROSITE" id="PS50110">
    <property type="entry name" value="RESPONSE_REGULATORY"/>
    <property type="match status" value="1"/>
</dbReference>
<dbReference type="PANTHER" id="PTHR43214">
    <property type="entry name" value="TWO-COMPONENT RESPONSE REGULATOR"/>
    <property type="match status" value="1"/>
</dbReference>
<keyword evidence="6" id="KW-1185">Reference proteome</keyword>
<reference evidence="5 6" key="1">
    <citation type="submission" date="2020-08" db="EMBL/GenBank/DDBJ databases">
        <title>Genomic Encyclopedia of Type Strains, Phase IV (KMG-IV): sequencing the most valuable type-strain genomes for metagenomic binning, comparative biology and taxonomic classification.</title>
        <authorList>
            <person name="Goeker M."/>
        </authorList>
    </citation>
    <scope>NUCLEOTIDE SEQUENCE [LARGE SCALE GENOMIC DNA]</scope>
    <source>
        <strain evidence="5 6">DSM 103462</strain>
    </source>
</reference>
<dbReference type="SMART" id="SM00421">
    <property type="entry name" value="HTH_LUXR"/>
    <property type="match status" value="1"/>
</dbReference>
<dbReference type="RefSeq" id="WP_184657152.1">
    <property type="nucleotide sequence ID" value="NZ_CP031518.1"/>
</dbReference>
<dbReference type="InterPro" id="IPR016032">
    <property type="entry name" value="Sig_transdc_resp-reg_C-effctor"/>
</dbReference>
<dbReference type="InterPro" id="IPR011006">
    <property type="entry name" value="CheY-like_superfamily"/>
</dbReference>
<evidence type="ECO:0000259" key="4">
    <source>
        <dbReference type="PROSITE" id="PS50110"/>
    </source>
</evidence>
<evidence type="ECO:0000256" key="2">
    <source>
        <dbReference type="PROSITE-ProRule" id="PRU00169"/>
    </source>
</evidence>
<comment type="caution">
    <text evidence="2">Lacks conserved residue(s) required for the propagation of feature annotation.</text>
</comment>
<evidence type="ECO:0000256" key="1">
    <source>
        <dbReference type="ARBA" id="ARBA00023125"/>
    </source>
</evidence>
<gene>
    <name evidence="5" type="ORF">HNP76_000509</name>
</gene>
<proteinExistence type="predicted"/>
<dbReference type="SUPFAM" id="SSF52172">
    <property type="entry name" value="CheY-like"/>
    <property type="match status" value="1"/>
</dbReference>
<evidence type="ECO:0000313" key="6">
    <source>
        <dbReference type="Proteomes" id="UP000518887"/>
    </source>
</evidence>
<dbReference type="GO" id="GO:0003677">
    <property type="term" value="F:DNA binding"/>
    <property type="evidence" value="ECO:0007669"/>
    <property type="project" value="UniProtKB-KW"/>
</dbReference>
<dbReference type="InterPro" id="IPR000792">
    <property type="entry name" value="Tscrpt_reg_LuxR_C"/>
</dbReference>
<dbReference type="GO" id="GO:0006355">
    <property type="term" value="P:regulation of DNA-templated transcription"/>
    <property type="evidence" value="ECO:0007669"/>
    <property type="project" value="InterPro"/>
</dbReference>
<dbReference type="GO" id="GO:0000160">
    <property type="term" value="P:phosphorelay signal transduction system"/>
    <property type="evidence" value="ECO:0007669"/>
    <property type="project" value="InterPro"/>
</dbReference>
<accession>A0A7W8LL85</accession>
<comment type="caution">
    <text evidence="5">The sequence shown here is derived from an EMBL/GenBank/DDBJ whole genome shotgun (WGS) entry which is preliminary data.</text>
</comment>
<name>A0A7W8LL85_9SPIR</name>
<dbReference type="CDD" id="cd06170">
    <property type="entry name" value="LuxR_C_like"/>
    <property type="match status" value="1"/>
</dbReference>
<dbReference type="PRINTS" id="PR00038">
    <property type="entry name" value="HTHLUXR"/>
</dbReference>
<dbReference type="AlphaFoldDB" id="A0A7W8LL85"/>
<evidence type="ECO:0000259" key="3">
    <source>
        <dbReference type="PROSITE" id="PS50043"/>
    </source>
</evidence>
<feature type="domain" description="Response regulatory" evidence="4">
    <location>
        <begin position="4"/>
        <end position="131"/>
    </location>
</feature>
<protein>
    <submittedName>
        <fullName evidence="5">Two-component system uhpT operon response regulator UhpA</fullName>
    </submittedName>
</protein>
<sequence>MKCQIFIFDNQQVALEGLSSYLSKNAGCKILGQASNLMDAEEIISHAKTGDGPIVAITELSFKKSGGEDNIDGTALLSAMRYSGKNILPLVFTIMDAACYAHIAMDDFGARGFVSKNAPLPTLLNAIEIVAAGGLFIQNELKEGINQFNSFLATLTKTEKKVLKCMQEGANNMDTAEKLGLSKRTIENHLSSIYSKAAVTDKNQLFNFMGISASEGL</sequence>
<dbReference type="InterPro" id="IPR039420">
    <property type="entry name" value="WalR-like"/>
</dbReference>
<dbReference type="InterPro" id="IPR036388">
    <property type="entry name" value="WH-like_DNA-bd_sf"/>
</dbReference>
<feature type="domain" description="HTH luxR-type" evidence="3">
    <location>
        <begin position="148"/>
        <end position="213"/>
    </location>
</feature>